<evidence type="ECO:0000313" key="1">
    <source>
        <dbReference type="EMBL" id="MPM84175.1"/>
    </source>
</evidence>
<dbReference type="EMBL" id="VSSQ01032788">
    <property type="protein sequence ID" value="MPM84175.1"/>
    <property type="molecule type" value="Genomic_DNA"/>
</dbReference>
<comment type="caution">
    <text evidence="1">The sequence shown here is derived from an EMBL/GenBank/DDBJ whole genome shotgun (WGS) entry which is preliminary data.</text>
</comment>
<dbReference type="AlphaFoldDB" id="A0A645D4P5"/>
<protein>
    <submittedName>
        <fullName evidence="1">Uncharacterized protein</fullName>
    </submittedName>
</protein>
<organism evidence="1">
    <name type="scientific">bioreactor metagenome</name>
    <dbReference type="NCBI Taxonomy" id="1076179"/>
    <lineage>
        <taxon>unclassified sequences</taxon>
        <taxon>metagenomes</taxon>
        <taxon>ecological metagenomes</taxon>
    </lineage>
</organism>
<accession>A0A645D4P5</accession>
<gene>
    <name evidence="1" type="ORF">SDC9_131246</name>
</gene>
<proteinExistence type="predicted"/>
<sequence length="74" mass="8415">MLEKTVEIHKHVFIGCNYPGRILVNHAKMQSSDKIQRTDAEATGIADNSGERNILYSVILNIVISRRYRILLCS</sequence>
<reference evidence="1" key="1">
    <citation type="submission" date="2019-08" db="EMBL/GenBank/DDBJ databases">
        <authorList>
            <person name="Kucharzyk K."/>
            <person name="Murdoch R.W."/>
            <person name="Higgins S."/>
            <person name="Loffler F."/>
        </authorList>
    </citation>
    <scope>NUCLEOTIDE SEQUENCE</scope>
</reference>
<name>A0A645D4P5_9ZZZZ</name>